<keyword evidence="1" id="KW-0732">Signal</keyword>
<dbReference type="Gene3D" id="2.40.70.10">
    <property type="entry name" value="Acid Proteases"/>
    <property type="match status" value="2"/>
</dbReference>
<evidence type="ECO:0000313" key="3">
    <source>
        <dbReference type="Proteomes" id="UP001144323"/>
    </source>
</evidence>
<keyword evidence="3" id="KW-1185">Reference proteome</keyword>
<dbReference type="SUPFAM" id="SSF50630">
    <property type="entry name" value="Acid proteases"/>
    <property type="match status" value="2"/>
</dbReference>
<dbReference type="EMBL" id="BSEC01000001">
    <property type="protein sequence ID" value="GLI94996.1"/>
    <property type="molecule type" value="Genomic_DNA"/>
</dbReference>
<feature type="chain" id="PRO_5040954380" description="Peptidase A2 domain-containing protein" evidence="1">
    <location>
        <begin position="21"/>
        <end position="295"/>
    </location>
</feature>
<evidence type="ECO:0000256" key="1">
    <source>
        <dbReference type="SAM" id="SignalP"/>
    </source>
</evidence>
<feature type="signal peptide" evidence="1">
    <location>
        <begin position="1"/>
        <end position="20"/>
    </location>
</feature>
<proteinExistence type="predicted"/>
<evidence type="ECO:0008006" key="4">
    <source>
        <dbReference type="Google" id="ProtNLM"/>
    </source>
</evidence>
<dbReference type="Pfam" id="PF13650">
    <property type="entry name" value="Asp_protease_2"/>
    <property type="match status" value="1"/>
</dbReference>
<name>A0A9W6GY04_9HYPH</name>
<organism evidence="2 3">
    <name type="scientific">Methylocystis echinoides</name>
    <dbReference type="NCBI Taxonomy" id="29468"/>
    <lineage>
        <taxon>Bacteria</taxon>
        <taxon>Pseudomonadati</taxon>
        <taxon>Pseudomonadota</taxon>
        <taxon>Alphaproteobacteria</taxon>
        <taxon>Hyphomicrobiales</taxon>
        <taxon>Methylocystaceae</taxon>
        <taxon>Methylocystis</taxon>
    </lineage>
</organism>
<protein>
    <recommendedName>
        <fullName evidence="4">Peptidase A2 domain-containing protein</fullName>
    </recommendedName>
</protein>
<dbReference type="RefSeq" id="WP_281805309.1">
    <property type="nucleotide sequence ID" value="NZ_BSEC01000001.1"/>
</dbReference>
<dbReference type="CDD" id="cd00303">
    <property type="entry name" value="retropepsin_like"/>
    <property type="match status" value="1"/>
</dbReference>
<comment type="caution">
    <text evidence="2">The sequence shown here is derived from an EMBL/GenBank/DDBJ whole genome shotgun (WGS) entry which is preliminary data.</text>
</comment>
<reference evidence="2" key="1">
    <citation type="journal article" date="2023" name="Int. J. Syst. Evol. Microbiol.">
        <title>Methylocystis iwaonis sp. nov., a type II methane-oxidizing bacterium from surface soil of a rice paddy field in Japan, and emended description of the genus Methylocystis (ex Whittenbury et al. 1970) Bowman et al. 1993.</title>
        <authorList>
            <person name="Kaise H."/>
            <person name="Sawadogo J.B."/>
            <person name="Alam M.S."/>
            <person name="Ueno C."/>
            <person name="Dianou D."/>
            <person name="Shinjo R."/>
            <person name="Asakawa S."/>
        </authorList>
    </citation>
    <scope>NUCLEOTIDE SEQUENCE</scope>
    <source>
        <strain evidence="2">LMG27198</strain>
    </source>
</reference>
<dbReference type="AlphaFoldDB" id="A0A9W6GY04"/>
<sequence>MKRLLLAFVLLLAAAQSALGEPSASTIPLTLTRSDYDGGRIYLPVRLGNALGSMRLDTGASTSRVALAPWNKDFPRIGASHSTGASGKAALCDDVEARNVQLRASEGNGVARGKYELTRCPTNDGDDLLGLDFFKGTRFLLDFDRRQMVLFGASQEGHPAPFRPLGDGRLIGLPVRVGDVATVGLFDTGAEISAVDQRFVDAHRKLFTPVKSRLKASAAGGGRFTSKLYKVRQIALGDGRAVKGVYVLAYDFGPLREALGPDVAFILGYNFVSRFSWEIDLTNPASPGWLATARK</sequence>
<dbReference type="InterPro" id="IPR021109">
    <property type="entry name" value="Peptidase_aspartic_dom_sf"/>
</dbReference>
<gene>
    <name evidence="2" type="ORF">LMG27198_39880</name>
</gene>
<evidence type="ECO:0000313" key="2">
    <source>
        <dbReference type="EMBL" id="GLI94996.1"/>
    </source>
</evidence>
<accession>A0A9W6GY04</accession>
<dbReference type="Proteomes" id="UP001144323">
    <property type="component" value="Unassembled WGS sequence"/>
</dbReference>